<keyword evidence="2" id="KW-1185">Reference proteome</keyword>
<dbReference type="Proteomes" id="UP000323506">
    <property type="component" value="Chromosome A08"/>
</dbReference>
<protein>
    <submittedName>
        <fullName evidence="1">Uncharacterized protein</fullName>
    </submittedName>
</protein>
<sequence>MSRKRTRSSSTSTENPIVIQDEEAREIFDSIFKIQPMMPKKGFNLKSSGKMIMPLSLQKTINTLNWKQFCDTQSTLDKDLVLEFYANLTTPNTIKVLVRKKKVPLTSKSINDFFNIHDIEEDEYSAMMTNIDWDFLQYVLNVVTNSGSQWIIRKYDNHSC</sequence>
<accession>A0A5D2FIL9</accession>
<organism evidence="1 2">
    <name type="scientific">Gossypium darwinii</name>
    <name type="common">Darwin's cotton</name>
    <name type="synonym">Gossypium barbadense var. darwinii</name>
    <dbReference type="NCBI Taxonomy" id="34276"/>
    <lineage>
        <taxon>Eukaryota</taxon>
        <taxon>Viridiplantae</taxon>
        <taxon>Streptophyta</taxon>
        <taxon>Embryophyta</taxon>
        <taxon>Tracheophyta</taxon>
        <taxon>Spermatophyta</taxon>
        <taxon>Magnoliopsida</taxon>
        <taxon>eudicotyledons</taxon>
        <taxon>Gunneridae</taxon>
        <taxon>Pentapetalae</taxon>
        <taxon>rosids</taxon>
        <taxon>malvids</taxon>
        <taxon>Malvales</taxon>
        <taxon>Malvaceae</taxon>
        <taxon>Malvoideae</taxon>
        <taxon>Gossypium</taxon>
    </lineage>
</organism>
<gene>
    <name evidence="1" type="ORF">ES288_A08G109100v1</name>
</gene>
<evidence type="ECO:0000313" key="2">
    <source>
        <dbReference type="Proteomes" id="UP000323506"/>
    </source>
</evidence>
<proteinExistence type="predicted"/>
<evidence type="ECO:0000313" key="1">
    <source>
        <dbReference type="EMBL" id="TYH05794.1"/>
    </source>
</evidence>
<name>A0A5D2FIL9_GOSDA</name>
<reference evidence="1 2" key="1">
    <citation type="submission" date="2019-06" db="EMBL/GenBank/DDBJ databases">
        <title>WGS assembly of Gossypium darwinii.</title>
        <authorList>
            <person name="Chen Z.J."/>
            <person name="Sreedasyam A."/>
            <person name="Ando A."/>
            <person name="Song Q."/>
            <person name="De L."/>
            <person name="Hulse-Kemp A."/>
            <person name="Ding M."/>
            <person name="Ye W."/>
            <person name="Kirkbride R."/>
            <person name="Jenkins J."/>
            <person name="Plott C."/>
            <person name="Lovell J."/>
            <person name="Lin Y.-M."/>
            <person name="Vaughn R."/>
            <person name="Liu B."/>
            <person name="Li W."/>
            <person name="Simpson S."/>
            <person name="Scheffler B."/>
            <person name="Saski C."/>
            <person name="Grover C."/>
            <person name="Hu G."/>
            <person name="Conover J."/>
            <person name="Carlson J."/>
            <person name="Shu S."/>
            <person name="Boston L."/>
            <person name="Williams M."/>
            <person name="Peterson D."/>
            <person name="Mcgee K."/>
            <person name="Jones D."/>
            <person name="Wendel J."/>
            <person name="Stelly D."/>
            <person name="Grimwood J."/>
            <person name="Schmutz J."/>
        </authorList>
    </citation>
    <scope>NUCLEOTIDE SEQUENCE [LARGE SCALE GENOMIC DNA]</scope>
    <source>
        <strain evidence="1">1808015.09</strain>
    </source>
</reference>
<dbReference type="EMBL" id="CM017695">
    <property type="protein sequence ID" value="TYH05794.1"/>
    <property type="molecule type" value="Genomic_DNA"/>
</dbReference>
<dbReference type="AlphaFoldDB" id="A0A5D2FIL9"/>